<organism evidence="1 2">
    <name type="scientific">Manduca sexta</name>
    <name type="common">Tobacco hawkmoth</name>
    <name type="synonym">Tobacco hornworm</name>
    <dbReference type="NCBI Taxonomy" id="7130"/>
    <lineage>
        <taxon>Eukaryota</taxon>
        <taxon>Metazoa</taxon>
        <taxon>Ecdysozoa</taxon>
        <taxon>Arthropoda</taxon>
        <taxon>Hexapoda</taxon>
        <taxon>Insecta</taxon>
        <taxon>Pterygota</taxon>
        <taxon>Neoptera</taxon>
        <taxon>Endopterygota</taxon>
        <taxon>Lepidoptera</taxon>
        <taxon>Glossata</taxon>
        <taxon>Ditrysia</taxon>
        <taxon>Bombycoidea</taxon>
        <taxon>Sphingidae</taxon>
        <taxon>Sphinginae</taxon>
        <taxon>Sphingini</taxon>
        <taxon>Manduca</taxon>
    </lineage>
</organism>
<dbReference type="Proteomes" id="UP000791440">
    <property type="component" value="Unassembled WGS sequence"/>
</dbReference>
<dbReference type="AlphaFoldDB" id="A0A921YLA9"/>
<comment type="caution">
    <text evidence="1">The sequence shown here is derived from an EMBL/GenBank/DDBJ whole genome shotgun (WGS) entry which is preliminary data.</text>
</comment>
<gene>
    <name evidence="1" type="ORF">O3G_MSEX001754</name>
</gene>
<proteinExistence type="predicted"/>
<keyword evidence="2" id="KW-1185">Reference proteome</keyword>
<protein>
    <submittedName>
        <fullName evidence="1">Uncharacterized protein</fullName>
    </submittedName>
</protein>
<reference evidence="1" key="2">
    <citation type="submission" date="2020-12" db="EMBL/GenBank/DDBJ databases">
        <authorList>
            <person name="Kanost M."/>
        </authorList>
    </citation>
    <scope>NUCLEOTIDE SEQUENCE</scope>
</reference>
<reference evidence="1" key="1">
    <citation type="journal article" date="2016" name="Insect Biochem. Mol. Biol.">
        <title>Multifaceted biological insights from a draft genome sequence of the tobacco hornworm moth, Manduca sexta.</title>
        <authorList>
            <person name="Kanost M.R."/>
            <person name="Arrese E.L."/>
            <person name="Cao X."/>
            <person name="Chen Y.R."/>
            <person name="Chellapilla S."/>
            <person name="Goldsmith M.R."/>
            <person name="Grosse-Wilde E."/>
            <person name="Heckel D.G."/>
            <person name="Herndon N."/>
            <person name="Jiang H."/>
            <person name="Papanicolaou A."/>
            <person name="Qu J."/>
            <person name="Soulages J.L."/>
            <person name="Vogel H."/>
            <person name="Walters J."/>
            <person name="Waterhouse R.M."/>
            <person name="Ahn S.J."/>
            <person name="Almeida F.C."/>
            <person name="An C."/>
            <person name="Aqrawi P."/>
            <person name="Bretschneider A."/>
            <person name="Bryant W.B."/>
            <person name="Bucks S."/>
            <person name="Chao H."/>
            <person name="Chevignon G."/>
            <person name="Christen J.M."/>
            <person name="Clarke D.F."/>
            <person name="Dittmer N.T."/>
            <person name="Ferguson L.C.F."/>
            <person name="Garavelou S."/>
            <person name="Gordon K.H.J."/>
            <person name="Gunaratna R.T."/>
            <person name="Han Y."/>
            <person name="Hauser F."/>
            <person name="He Y."/>
            <person name="Heidel-Fischer H."/>
            <person name="Hirsh A."/>
            <person name="Hu Y."/>
            <person name="Jiang H."/>
            <person name="Kalra D."/>
            <person name="Klinner C."/>
            <person name="Konig C."/>
            <person name="Kovar C."/>
            <person name="Kroll A.R."/>
            <person name="Kuwar S.S."/>
            <person name="Lee S.L."/>
            <person name="Lehman R."/>
            <person name="Li K."/>
            <person name="Li Z."/>
            <person name="Liang H."/>
            <person name="Lovelace S."/>
            <person name="Lu Z."/>
            <person name="Mansfield J.H."/>
            <person name="McCulloch K.J."/>
            <person name="Mathew T."/>
            <person name="Morton B."/>
            <person name="Muzny D.M."/>
            <person name="Neunemann D."/>
            <person name="Ongeri F."/>
            <person name="Pauchet Y."/>
            <person name="Pu L.L."/>
            <person name="Pyrousis I."/>
            <person name="Rao X.J."/>
            <person name="Redding A."/>
            <person name="Roesel C."/>
            <person name="Sanchez-Gracia A."/>
            <person name="Schaack S."/>
            <person name="Shukla A."/>
            <person name="Tetreau G."/>
            <person name="Wang Y."/>
            <person name="Xiong G.H."/>
            <person name="Traut W."/>
            <person name="Walsh T.K."/>
            <person name="Worley K.C."/>
            <person name="Wu D."/>
            <person name="Wu W."/>
            <person name="Wu Y.Q."/>
            <person name="Zhang X."/>
            <person name="Zou Z."/>
            <person name="Zucker H."/>
            <person name="Briscoe A.D."/>
            <person name="Burmester T."/>
            <person name="Clem R.J."/>
            <person name="Feyereisen R."/>
            <person name="Grimmelikhuijzen C.J.P."/>
            <person name="Hamodrakas S.J."/>
            <person name="Hansson B.S."/>
            <person name="Huguet E."/>
            <person name="Jermiin L.S."/>
            <person name="Lan Q."/>
            <person name="Lehman H.K."/>
            <person name="Lorenzen M."/>
            <person name="Merzendorfer H."/>
            <person name="Michalopoulos I."/>
            <person name="Morton D.B."/>
            <person name="Muthukrishnan S."/>
            <person name="Oakeshott J.G."/>
            <person name="Palmer W."/>
            <person name="Park Y."/>
            <person name="Passarelli A.L."/>
            <person name="Rozas J."/>
            <person name="Schwartz L.M."/>
            <person name="Smith W."/>
            <person name="Southgate A."/>
            <person name="Vilcinskas A."/>
            <person name="Vogt R."/>
            <person name="Wang P."/>
            <person name="Werren J."/>
            <person name="Yu X.Q."/>
            <person name="Zhou J.J."/>
            <person name="Brown S.J."/>
            <person name="Scherer S.E."/>
            <person name="Richards S."/>
            <person name="Blissard G.W."/>
        </authorList>
    </citation>
    <scope>NUCLEOTIDE SEQUENCE</scope>
</reference>
<dbReference type="EMBL" id="JH668285">
    <property type="protein sequence ID" value="KAG6441328.1"/>
    <property type="molecule type" value="Genomic_DNA"/>
</dbReference>
<dbReference type="EMBL" id="JH668285">
    <property type="protein sequence ID" value="KAG6441327.1"/>
    <property type="molecule type" value="Genomic_DNA"/>
</dbReference>
<name>A0A921YLA9_MANSE</name>
<sequence>MLKSLRNERSYDVDDEDTTFVASKGDSDLNENKMEMVANVIATSTPQKIAGDRSYTTESNFIGQGDEEIDLEQGHLANSTSVFINNLFDMSEVEHVIFCDDNIAKHITESNELLTQTMTKIMESYINTALGIAFEEHPVNYGVSEIPSRSTEYSEYSFLGDAIPADITKNIGFCIQENTKCVNEHSGDVAATSTMHNPEVSMNAVEEFYVDVNKGDEVALYENTYLTLNRDYEQYSDDGEPILQDPKELTLQEIELMTANTSENDLAHSLEEKEKPEEPITIPAISGVQSASRKVGLVRRCRDQGARIWSRLRGWWRRKTPGKHIKGTRVSTLGHGMCPLSPDARRRAASLLDQRLLRSPSPSRPTIWKFNTVNEALVNSSRWKEYTFDERTDD</sequence>
<evidence type="ECO:0000313" key="1">
    <source>
        <dbReference type="EMBL" id="KAG6441328.1"/>
    </source>
</evidence>
<accession>A0A921YLA9</accession>
<evidence type="ECO:0000313" key="2">
    <source>
        <dbReference type="Proteomes" id="UP000791440"/>
    </source>
</evidence>